<sequence>MREVEQDFPGRGRRVRERIALLERLLALAPHQSGPMPAGQVTGSLIVPPRSASKEESVKPMINTPRKTYL</sequence>
<evidence type="ECO:0000313" key="3">
    <source>
        <dbReference type="Proteomes" id="UP000697998"/>
    </source>
</evidence>
<accession>A0A935Q2S3</accession>
<dbReference type="Proteomes" id="UP000697998">
    <property type="component" value="Unassembled WGS sequence"/>
</dbReference>
<protein>
    <submittedName>
        <fullName evidence="2">Uncharacterized protein</fullName>
    </submittedName>
</protein>
<proteinExistence type="predicted"/>
<reference evidence="2 3" key="1">
    <citation type="submission" date="2020-10" db="EMBL/GenBank/DDBJ databases">
        <title>Connecting structure to function with the recovery of over 1000 high-quality activated sludge metagenome-assembled genomes encoding full-length rRNA genes using long-read sequencing.</title>
        <authorList>
            <person name="Singleton C.M."/>
            <person name="Petriglieri F."/>
            <person name="Kristensen J.M."/>
            <person name="Kirkegaard R.H."/>
            <person name="Michaelsen T.Y."/>
            <person name="Andersen M.H."/>
            <person name="Karst S.M."/>
            <person name="Dueholm M.S."/>
            <person name="Nielsen P.H."/>
            <person name="Albertsen M."/>
        </authorList>
    </citation>
    <scope>NUCLEOTIDE SEQUENCE [LARGE SCALE GENOMIC DNA]</scope>
    <source>
        <strain evidence="2">EsbW_18-Q3-R4-48_BATAC.285</strain>
    </source>
</reference>
<feature type="region of interest" description="Disordered" evidence="1">
    <location>
        <begin position="31"/>
        <end position="70"/>
    </location>
</feature>
<name>A0A935Q2S3_9PROT</name>
<dbReference type="EMBL" id="JADJMH010000034">
    <property type="protein sequence ID" value="MBK7677074.1"/>
    <property type="molecule type" value="Genomic_DNA"/>
</dbReference>
<evidence type="ECO:0000256" key="1">
    <source>
        <dbReference type="SAM" id="MobiDB-lite"/>
    </source>
</evidence>
<comment type="caution">
    <text evidence="2">The sequence shown here is derived from an EMBL/GenBank/DDBJ whole genome shotgun (WGS) entry which is preliminary data.</text>
</comment>
<gene>
    <name evidence="2" type="ORF">IPJ27_21280</name>
</gene>
<dbReference type="AlphaFoldDB" id="A0A935Q2S3"/>
<organism evidence="2 3">
    <name type="scientific">Candidatus Accumulibacter proximus</name>
    <dbReference type="NCBI Taxonomy" id="2954385"/>
    <lineage>
        <taxon>Bacteria</taxon>
        <taxon>Pseudomonadati</taxon>
        <taxon>Pseudomonadota</taxon>
        <taxon>Betaproteobacteria</taxon>
        <taxon>Candidatus Accumulibacter</taxon>
    </lineage>
</organism>
<evidence type="ECO:0000313" key="2">
    <source>
        <dbReference type="EMBL" id="MBK7677074.1"/>
    </source>
</evidence>